<dbReference type="Gene3D" id="2.60.120.650">
    <property type="entry name" value="Cupin"/>
    <property type="match status" value="2"/>
</dbReference>
<feature type="compositionally biased region" description="Polar residues" evidence="2">
    <location>
        <begin position="1485"/>
        <end position="1499"/>
    </location>
</feature>
<keyword evidence="1" id="KW-0479">Metal-binding</keyword>
<keyword evidence="7" id="KW-1185">Reference proteome</keyword>
<dbReference type="InterPro" id="IPR003349">
    <property type="entry name" value="JmjN"/>
</dbReference>
<dbReference type="PANTHER" id="PTHR10694">
    <property type="entry name" value="LYSINE-SPECIFIC DEMETHYLASE"/>
    <property type="match status" value="1"/>
</dbReference>
<protein>
    <recommendedName>
        <fullName evidence="8">Lysine-specific demethylase REF6</fullName>
    </recommendedName>
</protein>
<feature type="domain" description="C2H2-type" evidence="3">
    <location>
        <begin position="1698"/>
        <end position="1729"/>
    </location>
</feature>
<feature type="domain" description="JmjC" evidence="5">
    <location>
        <begin position="196"/>
        <end position="471"/>
    </location>
</feature>
<evidence type="ECO:0000259" key="3">
    <source>
        <dbReference type="PROSITE" id="PS50157"/>
    </source>
</evidence>
<keyword evidence="1" id="KW-0863">Zinc-finger</keyword>
<dbReference type="EMBL" id="JBBPBN010000038">
    <property type="protein sequence ID" value="KAK9000023.1"/>
    <property type="molecule type" value="Genomic_DNA"/>
</dbReference>
<dbReference type="Pfam" id="PF02375">
    <property type="entry name" value="JmjN"/>
    <property type="match status" value="1"/>
</dbReference>
<dbReference type="SUPFAM" id="SSF57667">
    <property type="entry name" value="beta-beta-alpha zinc fingers"/>
    <property type="match status" value="2"/>
</dbReference>
<name>A0ABR2QH75_9ROSI</name>
<feature type="compositionally biased region" description="Basic and acidic residues" evidence="2">
    <location>
        <begin position="1122"/>
        <end position="1135"/>
    </location>
</feature>
<evidence type="ECO:0000259" key="4">
    <source>
        <dbReference type="PROSITE" id="PS51183"/>
    </source>
</evidence>
<feature type="region of interest" description="Disordered" evidence="2">
    <location>
        <begin position="1119"/>
        <end position="1142"/>
    </location>
</feature>
<feature type="compositionally biased region" description="Acidic residues" evidence="2">
    <location>
        <begin position="1340"/>
        <end position="1351"/>
    </location>
</feature>
<feature type="domain" description="JmjN" evidence="4">
    <location>
        <begin position="21"/>
        <end position="62"/>
    </location>
</feature>
<dbReference type="PROSITE" id="PS50157">
    <property type="entry name" value="ZINC_FINGER_C2H2_2"/>
    <property type="match status" value="3"/>
</dbReference>
<gene>
    <name evidence="6" type="ORF">V6N11_082159</name>
</gene>
<sequence length="1731" mass="195124">MAHSSEQSQEVFSWLKSMPLAPEYRPSLEEFQDPIAYIFKIEKEASQYGICKIIPPVPPAPKKTAIGNLNRSLLARAAANASSDSKPAPTFTTRQQQIGFCPRKPRPVQKPVWQSGENYTLQEFEAKAKSFERNYLKKHSKKGTPSALEVETLFWKATVDKPSMVEYANDMPGSAFVPLSLKKSSGSGREAGEGVTVGETPWNMRAVSRAKGSLLRFMKEEIPGVTSPMVYIAMLFSWFAWHVEDHDLHSLNYLHMGAGKTWYGVPREAAVAFEEVVRVEGYGGEFNPLELLCVNGGEFNPLSEFSELLINGLSVSSLATCEILCVLLSVDSAYLCVKYCVDSAYVSSIPYRYHWDFNYRLALIVNGGEFSPLGEFSELLRWLTLQFTLQCSVDLVTFSTLGEKTTVMSPEVFVQAGIPCCRLVQNAGEFVVTFPRAYHSGFSHGFNFGEAANIATPEWLRVATDAAIRRASINYPPMVSHFQLLYDLALELCSKIPMNISAKPKSSRLKDKKKSEGENLVKELFVQDLIQNNKLLHILGKGSAVVPLPKSSFDISLCSDSRVPSQLRINPRMLLGLCNYKDVVKSSKDESSNETMLGGSKGIKGFYSAKGKLESIYEGNRDSSFGGNDYSYRLPSQTLNKVMERDGAIQDDVLPDQRLFSCVTCGILCFACVAILQPTDQAARYLMSADCSFLNDWTVGSGVHHDGFDAAHGDAITSEQNPCTNRMNKCAPNSFYDVAVQSVDTKFRTGDWGNQEVEDTVKRGETSALGLLASAYGNSSDSEEDHAEPNATVCCHAIKINSANVSPERKFQCNDSDLSPDDANKSHNPSLPTVESEDEAPPHVSRCFSKLGSERVDIMNQSPQTFDPSADFRTDKLISRRSNCLEDKFRDRSTMLHANPSHSPATHSTEKMRFSKAVPMENADIPFVQRSNEDSSRMHVFCLEHAVEVEQQLRQIGGVHVFLLCHPEYPKIEAEAKLVAEELGIGHSWNDILYGDATKDDEEQIQSALDSEAAIPGNGDWAGKLGINLFYSANLSRSTLYSKQMPYNCVIYTAFGRNSPASSPTKLNVYGRRSSRPRKVVAGKWCGKVWMSNQVHPFLAQRDPEEQEQEQNFHAWATSDENVERKPENVRKAETAKGVNRKRKKRVEIVANKKVKCIEPQGAVSDDSLDAGSLRQQRVAFRGKIPRLIEKEEALSCDLLEDDCLLRHWNLSRKKRAKFIERDDAEEDATHQHQQCHLRGKHGNFIKEDEVSRDSLVESSLKRHKRVSGSWQAKLSDGETVVCDDEQEEISYFQHQRILRGKKMKSVERNAAVSDDSRADNSLKKYRRMRKDKQRKFIESDEAMSDNDTDDYSQNQLRRIPRGKQMKCMERDDVFSDDSVEDNPKQQHRRVPNSKAAKFSDRTVCRSQLTEFIEREDAVPSDSPDDSPLRQPQRIRRSKQTEILGREDAVPSDSTDDSSLQQPRRVPRCKQTKILEREDAFSDDSFYSNSHQSNNSIRSGQRKTPAPRKVKQVTPRNVKHQPTKQVVSQRVKPETPRNWNTKIKQSARQCNSSDEDENEGGPSTRLRKRSRKPLKELETKPKEKQSGKKQVKNAPNSKTQAGHNAAKVSNEEAEYQCDIEGCSMSFDLKQALLMHKRNICPVKGCGKKFFSHKYLVQHRRVHLDDRPLKCPWKGCKMTFKWAWARTEHIRVHTGARPYVCAEEGCGQTFRFVSDFSRHKRKTGHSGKKGRR</sequence>
<dbReference type="PROSITE" id="PS51183">
    <property type="entry name" value="JMJN"/>
    <property type="match status" value="1"/>
</dbReference>
<feature type="domain" description="C2H2-type" evidence="3">
    <location>
        <begin position="1668"/>
        <end position="1697"/>
    </location>
</feature>
<comment type="caution">
    <text evidence="6">The sequence shown here is derived from an EMBL/GenBank/DDBJ whole genome shotgun (WGS) entry which is preliminary data.</text>
</comment>
<dbReference type="Gene3D" id="3.30.160.60">
    <property type="entry name" value="Classic Zinc Finger"/>
    <property type="match status" value="1"/>
</dbReference>
<dbReference type="PANTHER" id="PTHR10694:SF38">
    <property type="entry name" value="LYSINE-SPECIFIC DEMETHYLASE REF6"/>
    <property type="match status" value="1"/>
</dbReference>
<dbReference type="SUPFAM" id="SSF51197">
    <property type="entry name" value="Clavaminate synthase-like"/>
    <property type="match status" value="1"/>
</dbReference>
<feature type="region of interest" description="Disordered" evidence="2">
    <location>
        <begin position="1330"/>
        <end position="1607"/>
    </location>
</feature>
<dbReference type="InterPro" id="IPR013087">
    <property type="entry name" value="Znf_C2H2_type"/>
</dbReference>
<dbReference type="InterPro" id="IPR003347">
    <property type="entry name" value="JmjC_dom"/>
</dbReference>
<organism evidence="6 7">
    <name type="scientific">Hibiscus sabdariffa</name>
    <name type="common">roselle</name>
    <dbReference type="NCBI Taxonomy" id="183260"/>
    <lineage>
        <taxon>Eukaryota</taxon>
        <taxon>Viridiplantae</taxon>
        <taxon>Streptophyta</taxon>
        <taxon>Embryophyta</taxon>
        <taxon>Tracheophyta</taxon>
        <taxon>Spermatophyta</taxon>
        <taxon>Magnoliopsida</taxon>
        <taxon>eudicotyledons</taxon>
        <taxon>Gunneridae</taxon>
        <taxon>Pentapetalae</taxon>
        <taxon>rosids</taxon>
        <taxon>malvids</taxon>
        <taxon>Malvales</taxon>
        <taxon>Malvaceae</taxon>
        <taxon>Malvoideae</taxon>
        <taxon>Hibiscus</taxon>
    </lineage>
</organism>
<feature type="domain" description="C2H2-type" evidence="3">
    <location>
        <begin position="1638"/>
        <end position="1667"/>
    </location>
</feature>
<feature type="compositionally biased region" description="Polar residues" evidence="2">
    <location>
        <begin position="1593"/>
        <end position="1602"/>
    </location>
</feature>
<evidence type="ECO:0000313" key="6">
    <source>
        <dbReference type="EMBL" id="KAK9000023.1"/>
    </source>
</evidence>
<dbReference type="PROSITE" id="PS00028">
    <property type="entry name" value="ZINC_FINGER_C2H2_1"/>
    <property type="match status" value="3"/>
</dbReference>
<dbReference type="SMART" id="SM00355">
    <property type="entry name" value="ZnF_C2H2"/>
    <property type="match status" value="4"/>
</dbReference>
<feature type="compositionally biased region" description="Basic and acidic residues" evidence="2">
    <location>
        <begin position="1573"/>
        <end position="1586"/>
    </location>
</feature>
<evidence type="ECO:0008006" key="8">
    <source>
        <dbReference type="Google" id="ProtNLM"/>
    </source>
</evidence>
<reference evidence="6 7" key="1">
    <citation type="journal article" date="2024" name="G3 (Bethesda)">
        <title>Genome assembly of Hibiscus sabdariffa L. provides insights into metabolisms of medicinal natural products.</title>
        <authorList>
            <person name="Kim T."/>
        </authorList>
    </citation>
    <scope>NUCLEOTIDE SEQUENCE [LARGE SCALE GENOMIC DNA]</scope>
    <source>
        <strain evidence="6">TK-2024</strain>
        <tissue evidence="6">Old leaves</tissue>
    </source>
</reference>
<evidence type="ECO:0000256" key="1">
    <source>
        <dbReference type="PROSITE-ProRule" id="PRU00042"/>
    </source>
</evidence>
<proteinExistence type="predicted"/>
<feature type="region of interest" description="Disordered" evidence="2">
    <location>
        <begin position="809"/>
        <end position="844"/>
    </location>
</feature>
<feature type="compositionally biased region" description="Polar residues" evidence="2">
    <location>
        <begin position="1537"/>
        <end position="1552"/>
    </location>
</feature>
<feature type="region of interest" description="Disordered" evidence="2">
    <location>
        <begin position="1301"/>
        <end position="1320"/>
    </location>
</feature>
<evidence type="ECO:0000313" key="7">
    <source>
        <dbReference type="Proteomes" id="UP001396334"/>
    </source>
</evidence>
<dbReference type="Pfam" id="PF02373">
    <property type="entry name" value="JmjC"/>
    <property type="match status" value="2"/>
</dbReference>
<dbReference type="InterPro" id="IPR036236">
    <property type="entry name" value="Znf_C2H2_sf"/>
</dbReference>
<dbReference type="SMART" id="SM00545">
    <property type="entry name" value="JmjN"/>
    <property type="match status" value="1"/>
</dbReference>
<accession>A0ABR2QH75</accession>
<keyword evidence="1" id="KW-0862">Zinc</keyword>
<feature type="compositionally biased region" description="Basic residues" evidence="2">
    <location>
        <begin position="1505"/>
        <end position="1522"/>
    </location>
</feature>
<evidence type="ECO:0000256" key="2">
    <source>
        <dbReference type="SAM" id="MobiDB-lite"/>
    </source>
</evidence>
<evidence type="ECO:0000259" key="5">
    <source>
        <dbReference type="PROSITE" id="PS51184"/>
    </source>
</evidence>
<dbReference type="PROSITE" id="PS51184">
    <property type="entry name" value="JMJC"/>
    <property type="match status" value="1"/>
</dbReference>
<dbReference type="Proteomes" id="UP001396334">
    <property type="component" value="Unassembled WGS sequence"/>
</dbReference>
<dbReference type="SMART" id="SM00558">
    <property type="entry name" value="JmjC"/>
    <property type="match status" value="1"/>
</dbReference>